<dbReference type="InterPro" id="IPR050336">
    <property type="entry name" value="Chromosome_partition/occlusion"/>
</dbReference>
<feature type="region of interest" description="Disordered" evidence="1">
    <location>
        <begin position="685"/>
        <end position="757"/>
    </location>
</feature>
<evidence type="ECO:0000259" key="2">
    <source>
        <dbReference type="Pfam" id="PF02195"/>
    </source>
</evidence>
<feature type="region of interest" description="Disordered" evidence="1">
    <location>
        <begin position="1"/>
        <end position="77"/>
    </location>
</feature>
<dbReference type="CDD" id="cd16406">
    <property type="entry name" value="ParB_N_like"/>
    <property type="match status" value="1"/>
</dbReference>
<protein>
    <submittedName>
        <fullName evidence="3">ParB/RepB/Spo0J family partition protein</fullName>
    </submittedName>
</protein>
<dbReference type="EMBL" id="SHME01000004">
    <property type="protein sequence ID" value="TAA18234.1"/>
    <property type="molecule type" value="Genomic_DNA"/>
</dbReference>
<evidence type="ECO:0000313" key="4">
    <source>
        <dbReference type="Proteomes" id="UP000293089"/>
    </source>
</evidence>
<keyword evidence="4" id="KW-1185">Reference proteome</keyword>
<gene>
    <name evidence="3" type="ORF">EA658_13900</name>
</gene>
<feature type="compositionally biased region" description="Basic residues" evidence="1">
    <location>
        <begin position="49"/>
        <end position="69"/>
    </location>
</feature>
<proteinExistence type="predicted"/>
<dbReference type="Pfam" id="PF02195">
    <property type="entry name" value="ParB_N"/>
    <property type="match status" value="1"/>
</dbReference>
<evidence type="ECO:0000313" key="3">
    <source>
        <dbReference type="EMBL" id="TAA18234.1"/>
    </source>
</evidence>
<organism evidence="3 4">
    <name type="scientific">Pseudoxanthomonas winnipegensis</name>
    <dbReference type="NCBI Taxonomy" id="2480810"/>
    <lineage>
        <taxon>Bacteria</taxon>
        <taxon>Pseudomonadati</taxon>
        <taxon>Pseudomonadota</taxon>
        <taxon>Gammaproteobacteria</taxon>
        <taxon>Lysobacterales</taxon>
        <taxon>Lysobacteraceae</taxon>
        <taxon>Pseudoxanthomonas</taxon>
    </lineage>
</organism>
<feature type="compositionally biased region" description="Low complexity" evidence="1">
    <location>
        <begin position="695"/>
        <end position="709"/>
    </location>
</feature>
<sequence length="757" mass="81590">MAPRAAARLATPSRWRGTSDPRRPGSVSTAGRRLSGLPDPDQPPPGHGPRTRALRCRGLRRRRARRRRQQPPQLGTKMQLTTDIIAVPLSHLSISPTNSRKHRKAAHVAATWESLKVHGQLQNLVVSPAQEPGRWLVDAGGTRLLAFQLGLERGEIGQDHPVLCKPIADIAALEASTAENTIREAMHPADQFRAFRAMVESGKSTAEVAAHFSVAESVVAQRLKLANVQPELFALYEQGAMNLEQLQALALTDDHAAQHRAWFGSKGAKVEHAWQRRPHAIRERITAREVGPESPLGKFVDVASYQAAGGAIRRDLFGPAVYFADSKLLETVVRNQLEAIAERERLAGWSWVEVHTELDYSGEARYGRGPFASTTRTPNAQEKKRLAEITEQLSALRDSEGDLSDQAEAASDALIGERNAIRAGLERWSDEAKAKTGVLIYLHRHYGLQVEYGRLKPGQRLSAGGKLSDKATGPKKPTLSADMLTRLEMHRTAAVRLAVATAPEQALLLLLEQMVLEVLLPRGVGWLTMRPSNQHNTDAIAIRGKFGDVGSCAARQRLQAHLDAWGETVPGKVAEVHAWLVGMSAEQRLQLLAALVACTIPVSQSTGPVLAQRLGVDMAAAWQATPETYLSIVPKSLLAEAVTDVAGKAAGEALLTLKKDAAIAEAGKHLANRGWLPKPLRGQGYALRTDGGDHAAGSKATPAAKSPSPSKKRPAAKKAAKKGPAKAAKTTTPAPKRAATKAGNRKSPAVAKRKSAA</sequence>
<comment type="caution">
    <text evidence="3">The sequence shown here is derived from an EMBL/GenBank/DDBJ whole genome shotgun (WGS) entry which is preliminary data.</text>
</comment>
<dbReference type="InterPro" id="IPR003115">
    <property type="entry name" value="ParB_N"/>
</dbReference>
<dbReference type="Gene3D" id="1.10.10.2830">
    <property type="match status" value="1"/>
</dbReference>
<feature type="compositionally biased region" description="Basic residues" evidence="1">
    <location>
        <begin position="710"/>
        <end position="724"/>
    </location>
</feature>
<feature type="compositionally biased region" description="Low complexity" evidence="1">
    <location>
        <begin position="725"/>
        <end position="742"/>
    </location>
</feature>
<reference evidence="3 4" key="1">
    <citation type="submission" date="2019-02" db="EMBL/GenBank/DDBJ databases">
        <title>WGS of Pseudoxanthomonas species novum from clinical isolates.</title>
        <authorList>
            <person name="Bernier A.-M."/>
            <person name="Bernard K."/>
            <person name="Vachon A."/>
        </authorList>
    </citation>
    <scope>NUCLEOTIDE SEQUENCE [LARGE SCALE GENOMIC DNA]</scope>
    <source>
        <strain evidence="4">NML 170316</strain>
    </source>
</reference>
<accession>A0ABY1WB77</accession>
<dbReference type="PANTHER" id="PTHR33375:SF7">
    <property type="entry name" value="CHROMOSOME 2-PARTITIONING PROTEIN PARB-RELATED"/>
    <property type="match status" value="1"/>
</dbReference>
<dbReference type="Proteomes" id="UP000293089">
    <property type="component" value="Unassembled WGS sequence"/>
</dbReference>
<feature type="domain" description="ParB-like N-terminal" evidence="2">
    <location>
        <begin position="84"/>
        <end position="180"/>
    </location>
</feature>
<name>A0ABY1WB77_9GAMM</name>
<dbReference type="InterPro" id="IPR036086">
    <property type="entry name" value="ParB/Sulfiredoxin_sf"/>
</dbReference>
<evidence type="ECO:0000256" key="1">
    <source>
        <dbReference type="SAM" id="MobiDB-lite"/>
    </source>
</evidence>
<dbReference type="PANTHER" id="PTHR33375">
    <property type="entry name" value="CHROMOSOME-PARTITIONING PROTEIN PARB-RELATED"/>
    <property type="match status" value="1"/>
</dbReference>
<dbReference type="SUPFAM" id="SSF109709">
    <property type="entry name" value="KorB DNA-binding domain-like"/>
    <property type="match status" value="1"/>
</dbReference>
<dbReference type="SUPFAM" id="SSF110849">
    <property type="entry name" value="ParB/Sulfiredoxin"/>
    <property type="match status" value="1"/>
</dbReference>